<keyword evidence="1" id="KW-0472">Membrane</keyword>
<evidence type="ECO:0000313" key="4">
    <source>
        <dbReference type="Proteomes" id="UP000054558"/>
    </source>
</evidence>
<evidence type="ECO:0000313" key="3">
    <source>
        <dbReference type="EMBL" id="GAQ87074.1"/>
    </source>
</evidence>
<dbReference type="AlphaFoldDB" id="A0A1Y1I7X3"/>
<proteinExistence type="predicted"/>
<dbReference type="PANTHER" id="PTHR34144">
    <property type="entry name" value="CHROMOSOME 8, WHOLE GENOME SHOTGUN SEQUENCE"/>
    <property type="match status" value="1"/>
</dbReference>
<dbReference type="InterPro" id="IPR036404">
    <property type="entry name" value="Jacalin-like_lectin_dom_sf"/>
</dbReference>
<dbReference type="OrthoDB" id="534846at2759"/>
<keyword evidence="4" id="KW-1185">Reference proteome</keyword>
<dbReference type="InterPro" id="IPR036426">
    <property type="entry name" value="Bulb-type_lectin_dom_sf"/>
</dbReference>
<dbReference type="PROSITE" id="PS50927">
    <property type="entry name" value="BULB_LECTIN"/>
    <property type="match status" value="1"/>
</dbReference>
<dbReference type="InterPro" id="IPR021047">
    <property type="entry name" value="Mannosyltransferase_CMT1"/>
</dbReference>
<evidence type="ECO:0000259" key="2">
    <source>
        <dbReference type="PROSITE" id="PS50927"/>
    </source>
</evidence>
<organism evidence="3 4">
    <name type="scientific">Klebsormidium nitens</name>
    <name type="common">Green alga</name>
    <name type="synonym">Ulothrix nitens</name>
    <dbReference type="NCBI Taxonomy" id="105231"/>
    <lineage>
        <taxon>Eukaryota</taxon>
        <taxon>Viridiplantae</taxon>
        <taxon>Streptophyta</taxon>
        <taxon>Klebsormidiophyceae</taxon>
        <taxon>Klebsormidiales</taxon>
        <taxon>Klebsormidiaceae</taxon>
        <taxon>Klebsormidium</taxon>
    </lineage>
</organism>
<dbReference type="InterPro" id="IPR001480">
    <property type="entry name" value="Bulb-type_lectin_dom"/>
</dbReference>
<dbReference type="Pfam" id="PF11735">
    <property type="entry name" value="CAP59_mtransfer"/>
    <property type="match status" value="2"/>
</dbReference>
<dbReference type="SUPFAM" id="SSF51101">
    <property type="entry name" value="Mannose-binding lectins"/>
    <property type="match status" value="1"/>
</dbReference>
<dbReference type="EMBL" id="DF237278">
    <property type="protein sequence ID" value="GAQ87074.1"/>
    <property type="molecule type" value="Genomic_DNA"/>
</dbReference>
<sequence>MMTITITWPTAVWPTMLLQGFTFRRGGNLPKNKTPRGRLTSLGLCVLALSFWILILVVFNSTLSPAMFSRPFASKSLNSGLRADTINTLAPDRKWTREACISHWASGIDQLAFGKLATKRVFLGMNLKNNELECDHFLGEILLLAEFLGPPRIHISIYESGSHDATPEKLQAFERELNVLQIPNTIITNGLTRRPGQTRIDFLVNARNMALNPLLKQVWEGPHGNFENGTYAAGNGCCDPLTSIEVYATSDKIYGLRLSFGGVTKGRMGSPIGERHVLDLRRGEYVILVEGAGEGHLVKVKMTTNWGGVLLAGDPSAEGWQSTGNKLDDISGFYSEDAIHALSFAWADMAPDASRRFDRVLILNDGYLCAEDILMLLMHDATMATAIDTIGIPEGEHTRSFMVYDTWVGRDIDGQEQERKFPISNILTVQEWFLDGKPIPVSCACHGAVNIDADVFYKKRITFRNRGWEGECAASEYSFFCKDIWNAYGERVRIVMDPRVVVGIDVSAWEHVTLARAKQLPAYFKEDPFDTGIQPSPWKPPPVIDRRLVENTLAHLPFPYPVPKHMMCVPIHHDSVREAALIGKYEEAIEGLPAYPRGPWKRNESCHVGSNAYVSRYTEPGSSLFYYNSAGAAKISPKRLIISGSERLVSPNFQFMFLMQRDGQCIVYRLKEPFLPVWRWPWCDHPGIAYVEFQGDGNLVAYDTSPQAIIASSTTAGERRAKHLALLDDGRLVLTSATGDVVWEAEQTFLAESAAWFTKRSGYQIFVPITLTGIDAEFEGATAVGELCQALSGRVFFSLVFLGVGEMPAIEAALHGILLEYMCSFTSSGVASSGDQARELHVATYKEWSTGRAHSCAKAFPVHDSDTCLRDFIGDITSNLHSAERCTAGDAQGATFLEPSAVCCDSPTY</sequence>
<name>A0A1Y1I7X3_KLENI</name>
<feature type="domain" description="Bulb-type lectin" evidence="2">
    <location>
        <begin position="633"/>
        <end position="747"/>
    </location>
</feature>
<reference evidence="3 4" key="1">
    <citation type="journal article" date="2014" name="Nat. Commun.">
        <title>Klebsormidium flaccidum genome reveals primary factors for plant terrestrial adaptation.</title>
        <authorList>
            <person name="Hori K."/>
            <person name="Maruyama F."/>
            <person name="Fujisawa T."/>
            <person name="Togashi T."/>
            <person name="Yamamoto N."/>
            <person name="Seo M."/>
            <person name="Sato S."/>
            <person name="Yamada T."/>
            <person name="Mori H."/>
            <person name="Tajima N."/>
            <person name="Moriyama T."/>
            <person name="Ikeuchi M."/>
            <person name="Watanabe M."/>
            <person name="Wada H."/>
            <person name="Kobayashi K."/>
            <person name="Saito M."/>
            <person name="Masuda T."/>
            <person name="Sasaki-Sekimoto Y."/>
            <person name="Mashiguchi K."/>
            <person name="Awai K."/>
            <person name="Shimojima M."/>
            <person name="Masuda S."/>
            <person name="Iwai M."/>
            <person name="Nobusawa T."/>
            <person name="Narise T."/>
            <person name="Kondo S."/>
            <person name="Saito H."/>
            <person name="Sato R."/>
            <person name="Murakawa M."/>
            <person name="Ihara Y."/>
            <person name="Oshima-Yamada Y."/>
            <person name="Ohtaka K."/>
            <person name="Satoh M."/>
            <person name="Sonobe K."/>
            <person name="Ishii M."/>
            <person name="Ohtani R."/>
            <person name="Kanamori-Sato M."/>
            <person name="Honoki R."/>
            <person name="Miyazaki D."/>
            <person name="Mochizuki H."/>
            <person name="Umetsu J."/>
            <person name="Higashi K."/>
            <person name="Shibata D."/>
            <person name="Kamiya Y."/>
            <person name="Sato N."/>
            <person name="Nakamura Y."/>
            <person name="Tabata S."/>
            <person name="Ida S."/>
            <person name="Kurokawa K."/>
            <person name="Ohta H."/>
        </authorList>
    </citation>
    <scope>NUCLEOTIDE SEQUENCE [LARGE SCALE GENOMIC DNA]</scope>
    <source>
        <strain evidence="3 4">NIES-2285</strain>
    </source>
</reference>
<feature type="transmembrane region" description="Helical" evidence="1">
    <location>
        <begin position="39"/>
        <end position="59"/>
    </location>
</feature>
<evidence type="ECO:0000256" key="1">
    <source>
        <dbReference type="SAM" id="Phobius"/>
    </source>
</evidence>
<dbReference type="Proteomes" id="UP000054558">
    <property type="component" value="Unassembled WGS sequence"/>
</dbReference>
<keyword evidence="1" id="KW-1133">Transmembrane helix</keyword>
<dbReference type="Gene3D" id="2.90.10.10">
    <property type="entry name" value="Bulb-type lectin domain"/>
    <property type="match status" value="1"/>
</dbReference>
<dbReference type="SUPFAM" id="SSF51110">
    <property type="entry name" value="alpha-D-mannose-specific plant lectins"/>
    <property type="match status" value="1"/>
</dbReference>
<accession>A0A1Y1I7X3</accession>
<keyword evidence="1" id="KW-0812">Transmembrane</keyword>
<dbReference type="Gene3D" id="2.100.10.30">
    <property type="entry name" value="Jacalin-like lectin domain"/>
    <property type="match status" value="1"/>
</dbReference>
<dbReference type="PANTHER" id="PTHR34144:SF7">
    <property type="entry name" value="EXPORT PROTEIN (CAP59), PUTATIVE (AFU_ORTHOLOGUE AFUA_7G05020)-RELATED"/>
    <property type="match status" value="1"/>
</dbReference>
<dbReference type="SMART" id="SM00108">
    <property type="entry name" value="B_lectin"/>
    <property type="match status" value="1"/>
</dbReference>
<gene>
    <name evidence="3" type="ORF">KFL_003290110</name>
</gene>
<protein>
    <recommendedName>
        <fullName evidence="2">Bulb-type lectin domain-containing protein</fullName>
    </recommendedName>
</protein>